<evidence type="ECO:0000313" key="11">
    <source>
        <dbReference type="Proteomes" id="UP001634393"/>
    </source>
</evidence>
<dbReference type="GO" id="GO:0005787">
    <property type="term" value="C:signal peptidase complex"/>
    <property type="evidence" value="ECO:0007669"/>
    <property type="project" value="UniProtKB-UniRule"/>
</dbReference>
<evidence type="ECO:0000256" key="9">
    <source>
        <dbReference type="RuleBase" id="RU368033"/>
    </source>
</evidence>
<dbReference type="PANTHER" id="PTHR13085">
    <property type="entry name" value="MICROSOMAL SIGNAL PEPTIDASE 25 KDA SUBUNIT"/>
    <property type="match status" value="1"/>
</dbReference>
<keyword evidence="6 9" id="KW-1133">Transmembrane helix</keyword>
<dbReference type="GO" id="GO:0006465">
    <property type="term" value="P:signal peptide processing"/>
    <property type="evidence" value="ECO:0007669"/>
    <property type="project" value="UniProtKB-UniRule"/>
</dbReference>
<protein>
    <recommendedName>
        <fullName evidence="3 9">Signal peptidase complex subunit 2</fullName>
    </recommendedName>
</protein>
<comment type="caution">
    <text evidence="10">The sequence shown here is derived from an EMBL/GenBank/DDBJ whole genome shotgun (WGS) entry which is preliminary data.</text>
</comment>
<keyword evidence="4 9" id="KW-0812">Transmembrane</keyword>
<dbReference type="AlphaFoldDB" id="A0ABD3S741"/>
<evidence type="ECO:0000256" key="2">
    <source>
        <dbReference type="ARBA" id="ARBA00007324"/>
    </source>
</evidence>
<evidence type="ECO:0000256" key="6">
    <source>
        <dbReference type="ARBA" id="ARBA00022989"/>
    </source>
</evidence>
<comment type="function">
    <text evidence="8 9">Component of the signal peptidase complex (SPC) which catalyzes the cleavage of N-terminal signal sequences from nascent proteins as they are translocated into the lumen of the endoplasmic reticulum. Enhances the enzymatic activity of SPC and facilitates the interactions between different components of the translocation site.</text>
</comment>
<evidence type="ECO:0000256" key="1">
    <source>
        <dbReference type="ARBA" id="ARBA00004477"/>
    </source>
</evidence>
<evidence type="ECO:0000256" key="3">
    <source>
        <dbReference type="ARBA" id="ARBA00017057"/>
    </source>
</evidence>
<dbReference type="PANTHER" id="PTHR13085:SF0">
    <property type="entry name" value="SIGNAL PEPTIDASE COMPLEX SUBUNIT 2"/>
    <property type="match status" value="1"/>
</dbReference>
<name>A0ABD3S741_9LAMI</name>
<evidence type="ECO:0000256" key="8">
    <source>
        <dbReference type="ARBA" id="ARBA00045608"/>
    </source>
</evidence>
<dbReference type="Pfam" id="PF06703">
    <property type="entry name" value="SPC25"/>
    <property type="match status" value="1"/>
</dbReference>
<feature type="transmembrane region" description="Helical" evidence="9">
    <location>
        <begin position="43"/>
        <end position="60"/>
    </location>
</feature>
<dbReference type="GO" id="GO:0008233">
    <property type="term" value="F:peptidase activity"/>
    <property type="evidence" value="ECO:0007669"/>
    <property type="project" value="UniProtKB-UniRule"/>
</dbReference>
<comment type="similarity">
    <text evidence="2 9">Belongs to the SPCS2 family.</text>
</comment>
<evidence type="ECO:0000313" key="10">
    <source>
        <dbReference type="EMBL" id="KAL3820168.1"/>
    </source>
</evidence>
<sequence>MEEKKNEKKTNLLDHNSIKHVLDESVTEIVKNKGFPEDVRLSNIRLLIGTIIIAIALFAQFYKKKFPENQNFLIACIYILFSGILQLIVYLKEKNAILFTYPPAGSFNSTGLAITSKLPRFSDMYTLTIASADPQSISAKPPVEFTKSVTKWFTEDGVMVEGLFWKDVEGLINDYVKENMKSK</sequence>
<evidence type="ECO:0000256" key="5">
    <source>
        <dbReference type="ARBA" id="ARBA00022824"/>
    </source>
</evidence>
<evidence type="ECO:0000256" key="4">
    <source>
        <dbReference type="ARBA" id="ARBA00022692"/>
    </source>
</evidence>
<keyword evidence="7 9" id="KW-0472">Membrane</keyword>
<evidence type="ECO:0000256" key="7">
    <source>
        <dbReference type="ARBA" id="ARBA00023136"/>
    </source>
</evidence>
<organism evidence="10 11">
    <name type="scientific">Penstemon smallii</name>
    <dbReference type="NCBI Taxonomy" id="265156"/>
    <lineage>
        <taxon>Eukaryota</taxon>
        <taxon>Viridiplantae</taxon>
        <taxon>Streptophyta</taxon>
        <taxon>Embryophyta</taxon>
        <taxon>Tracheophyta</taxon>
        <taxon>Spermatophyta</taxon>
        <taxon>Magnoliopsida</taxon>
        <taxon>eudicotyledons</taxon>
        <taxon>Gunneridae</taxon>
        <taxon>Pentapetalae</taxon>
        <taxon>asterids</taxon>
        <taxon>lamiids</taxon>
        <taxon>Lamiales</taxon>
        <taxon>Plantaginaceae</taxon>
        <taxon>Cheloneae</taxon>
        <taxon>Penstemon</taxon>
    </lineage>
</organism>
<dbReference type="Proteomes" id="UP001634393">
    <property type="component" value="Unassembled WGS sequence"/>
</dbReference>
<keyword evidence="11" id="KW-1185">Reference proteome</keyword>
<gene>
    <name evidence="10" type="ORF">ACJIZ3_006073</name>
</gene>
<keyword evidence="5 9" id="KW-0256">Endoplasmic reticulum</keyword>
<comment type="subcellular location">
    <subcellularLocation>
        <location evidence="1 9">Endoplasmic reticulum membrane</location>
        <topology evidence="1 9">Multi-pass membrane protein</topology>
    </subcellularLocation>
</comment>
<dbReference type="EMBL" id="JBJXBP010000007">
    <property type="protein sequence ID" value="KAL3820168.1"/>
    <property type="molecule type" value="Genomic_DNA"/>
</dbReference>
<feature type="transmembrane region" description="Helical" evidence="9">
    <location>
        <begin position="72"/>
        <end position="91"/>
    </location>
</feature>
<reference evidence="10 11" key="1">
    <citation type="submission" date="2024-12" db="EMBL/GenBank/DDBJ databases">
        <title>The unique morphological basis and parallel evolutionary history of personate flowers in Penstemon.</title>
        <authorList>
            <person name="Depatie T.H."/>
            <person name="Wessinger C.A."/>
        </authorList>
    </citation>
    <scope>NUCLEOTIDE SEQUENCE [LARGE SCALE GENOMIC DNA]</scope>
    <source>
        <strain evidence="10">WTNN_2</strain>
        <tissue evidence="10">Leaf</tissue>
    </source>
</reference>
<accession>A0ABD3S741</accession>
<dbReference type="InterPro" id="IPR009582">
    <property type="entry name" value="Spc2/SPCS2"/>
</dbReference>
<proteinExistence type="inferred from homology"/>